<evidence type="ECO:0000259" key="8">
    <source>
        <dbReference type="Pfam" id="PF02397"/>
    </source>
</evidence>
<evidence type="ECO:0000256" key="3">
    <source>
        <dbReference type="ARBA" id="ARBA00022679"/>
    </source>
</evidence>
<dbReference type="EMBL" id="QPJC01000004">
    <property type="protein sequence ID" value="RCW44424.1"/>
    <property type="molecule type" value="Genomic_DNA"/>
</dbReference>
<comment type="similarity">
    <text evidence="2">Belongs to the bacterial sugar transferase family.</text>
</comment>
<accession>A0A368VXW4</accession>
<evidence type="ECO:0000256" key="5">
    <source>
        <dbReference type="ARBA" id="ARBA00022989"/>
    </source>
</evidence>
<feature type="transmembrane region" description="Helical" evidence="7">
    <location>
        <begin position="109"/>
        <end position="126"/>
    </location>
</feature>
<name>A0A368VXW4_9ACTN</name>
<dbReference type="OrthoDB" id="9808602at2"/>
<dbReference type="InterPro" id="IPR003362">
    <property type="entry name" value="Bact_transf"/>
</dbReference>
<dbReference type="GO" id="GO:0016780">
    <property type="term" value="F:phosphotransferase activity, for other substituted phosphate groups"/>
    <property type="evidence" value="ECO:0007669"/>
    <property type="project" value="TreeGrafter"/>
</dbReference>
<dbReference type="Proteomes" id="UP000253495">
    <property type="component" value="Unassembled WGS sequence"/>
</dbReference>
<dbReference type="AlphaFoldDB" id="A0A368VXW4"/>
<evidence type="ECO:0000256" key="6">
    <source>
        <dbReference type="ARBA" id="ARBA00023136"/>
    </source>
</evidence>
<dbReference type="GO" id="GO:0016020">
    <property type="term" value="C:membrane"/>
    <property type="evidence" value="ECO:0007669"/>
    <property type="project" value="UniProtKB-SubCell"/>
</dbReference>
<keyword evidence="6 7" id="KW-0472">Membrane</keyword>
<evidence type="ECO:0000256" key="4">
    <source>
        <dbReference type="ARBA" id="ARBA00022692"/>
    </source>
</evidence>
<keyword evidence="3 9" id="KW-0808">Transferase</keyword>
<dbReference type="PANTHER" id="PTHR30576:SF0">
    <property type="entry name" value="UNDECAPRENYL-PHOSPHATE N-ACETYLGALACTOSAMINYL 1-PHOSPHATE TRANSFERASE-RELATED"/>
    <property type="match status" value="1"/>
</dbReference>
<comment type="caution">
    <text evidence="9">The sequence shown here is derived from an EMBL/GenBank/DDBJ whole genome shotgun (WGS) entry which is preliminary data.</text>
</comment>
<feature type="transmembrane region" description="Helical" evidence="7">
    <location>
        <begin position="132"/>
        <end position="151"/>
    </location>
</feature>
<feature type="transmembrane region" description="Helical" evidence="7">
    <location>
        <begin position="295"/>
        <end position="319"/>
    </location>
</feature>
<dbReference type="RefSeq" id="WP_114452511.1">
    <property type="nucleotide sequence ID" value="NZ_QPJC01000004.1"/>
</dbReference>
<feature type="domain" description="Bacterial sugar transferase" evidence="8">
    <location>
        <begin position="293"/>
        <end position="469"/>
    </location>
</feature>
<sequence>MSATELAPGAGELPQEASAIGARAPLVLAADQNDRRPAHGTAPARQPGRFVPFLLVPAIDGLALATSAVVTGLGWFGALYAPIVLLALAADGQHRARLCLRVSDQVPRLAAAAAWPLILLLPWWPVEGAVAAALLTAGMLVTFRGGGYLALRAAHRHGRLQEQALILGSGPLALEIAHLLGEHPELGVRPRGFLDHRPPGRDPLPSLGRLEELDAVVAGYGISRIIVCSPAASESELTSLLRACRPLPADVCVVPRLHELGMALPRGCLDEVWGVPLVPLRHHAHTRAGTRVRRAFDLVVAALLSVVGVPLLAVLTAAVRISSGRGVFFRQERVTRGGRTMSVVKLRTVVRDAQQGWVVPQQQCTRLGGRLRALHFDELPQLLNVVRGDMSLVGPRPERPYFALRFAREIPRYSDRHRTPGGMTGWAQVHGLHGDTSIRQRARFDNQYIEYWSLWLDAVIVARTLATVLVGSGWSRCLSRGGPR</sequence>
<reference evidence="9 10" key="1">
    <citation type="submission" date="2018-07" db="EMBL/GenBank/DDBJ databases">
        <title>Genomic Encyclopedia of Type Strains, Phase III (KMG-III): the genomes of soil and plant-associated and newly described type strains.</title>
        <authorList>
            <person name="Whitman W."/>
        </authorList>
    </citation>
    <scope>NUCLEOTIDE SEQUENCE [LARGE SCALE GENOMIC DNA]</scope>
    <source>
        <strain evidence="9 10">CECT 8575</strain>
    </source>
</reference>
<dbReference type="InterPro" id="IPR017475">
    <property type="entry name" value="EPS_sugar_tfrase"/>
</dbReference>
<dbReference type="Pfam" id="PF13727">
    <property type="entry name" value="CoA_binding_3"/>
    <property type="match status" value="1"/>
</dbReference>
<evidence type="ECO:0000256" key="2">
    <source>
        <dbReference type="ARBA" id="ARBA00006464"/>
    </source>
</evidence>
<organism evidence="9 10">
    <name type="scientific">Halopolyspora algeriensis</name>
    <dbReference type="NCBI Taxonomy" id="1500506"/>
    <lineage>
        <taxon>Bacteria</taxon>
        <taxon>Bacillati</taxon>
        <taxon>Actinomycetota</taxon>
        <taxon>Actinomycetes</taxon>
        <taxon>Actinomycetes incertae sedis</taxon>
        <taxon>Halopolyspora</taxon>
    </lineage>
</organism>
<evidence type="ECO:0000313" key="9">
    <source>
        <dbReference type="EMBL" id="RCW44424.1"/>
    </source>
</evidence>
<gene>
    <name evidence="9" type="ORF">DFQ14_10413</name>
</gene>
<evidence type="ECO:0000256" key="7">
    <source>
        <dbReference type="SAM" id="Phobius"/>
    </source>
</evidence>
<comment type="subcellular location">
    <subcellularLocation>
        <location evidence="1">Membrane</location>
        <topology evidence="1">Multi-pass membrane protein</topology>
    </subcellularLocation>
</comment>
<keyword evidence="4 7" id="KW-0812">Transmembrane</keyword>
<dbReference type="Pfam" id="PF02397">
    <property type="entry name" value="Bac_transf"/>
    <property type="match status" value="1"/>
</dbReference>
<proteinExistence type="inferred from homology"/>
<dbReference type="PANTHER" id="PTHR30576">
    <property type="entry name" value="COLANIC BIOSYNTHESIS UDP-GLUCOSE LIPID CARRIER TRANSFERASE"/>
    <property type="match status" value="1"/>
</dbReference>
<evidence type="ECO:0000256" key="1">
    <source>
        <dbReference type="ARBA" id="ARBA00004141"/>
    </source>
</evidence>
<protein>
    <submittedName>
        <fullName evidence="9">Exopolysaccharide biosynthesis polyprenyl glycosylphosphotransferase</fullName>
    </submittedName>
</protein>
<keyword evidence="5 7" id="KW-1133">Transmembrane helix</keyword>
<feature type="transmembrane region" description="Helical" evidence="7">
    <location>
        <begin position="62"/>
        <end position="88"/>
    </location>
</feature>
<keyword evidence="10" id="KW-1185">Reference proteome</keyword>
<evidence type="ECO:0000313" key="10">
    <source>
        <dbReference type="Proteomes" id="UP000253495"/>
    </source>
</evidence>
<dbReference type="Gene3D" id="3.40.50.720">
    <property type="entry name" value="NAD(P)-binding Rossmann-like Domain"/>
    <property type="match status" value="1"/>
</dbReference>
<dbReference type="NCBIfam" id="TIGR03025">
    <property type="entry name" value="EPS_sugtrans"/>
    <property type="match status" value="1"/>
</dbReference>